<evidence type="ECO:0000256" key="6">
    <source>
        <dbReference type="ARBA" id="ARBA00023444"/>
    </source>
</evidence>
<dbReference type="GO" id="GO:0006783">
    <property type="term" value="P:heme biosynthetic process"/>
    <property type="evidence" value="ECO:0007669"/>
    <property type="project" value="UniProtKB-KW"/>
</dbReference>
<organism evidence="8 9">
    <name type="scientific">Paenirhodobacter enshiensis</name>
    <dbReference type="NCBI Taxonomy" id="1105367"/>
    <lineage>
        <taxon>Bacteria</taxon>
        <taxon>Pseudomonadati</taxon>
        <taxon>Pseudomonadota</taxon>
        <taxon>Alphaproteobacteria</taxon>
        <taxon>Rhodobacterales</taxon>
        <taxon>Rhodobacter group</taxon>
        <taxon>Paenirhodobacter</taxon>
    </lineage>
</organism>
<dbReference type="OrthoDB" id="9769600at2"/>
<comment type="pathway">
    <text evidence="6">Porphyrin-containing compound metabolism.</text>
</comment>
<keyword evidence="3" id="KW-0274">FAD</keyword>
<evidence type="ECO:0000256" key="4">
    <source>
        <dbReference type="ARBA" id="ARBA00023002"/>
    </source>
</evidence>
<evidence type="ECO:0000256" key="1">
    <source>
        <dbReference type="ARBA" id="ARBA00001974"/>
    </source>
</evidence>
<dbReference type="InterPro" id="IPR002937">
    <property type="entry name" value="Amino_oxidase"/>
</dbReference>
<reference evidence="8 9" key="1">
    <citation type="submission" date="2014-03" db="EMBL/GenBank/DDBJ databases">
        <title>Genome of Paenirhodobacter enshiensis DW2-9.</title>
        <authorList>
            <person name="Wang D."/>
            <person name="Wang G."/>
        </authorList>
    </citation>
    <scope>NUCLEOTIDE SEQUENCE [LARGE SCALE GENOMIC DNA]</scope>
    <source>
        <strain evidence="8 9">DW2-9</strain>
    </source>
</reference>
<dbReference type="Proteomes" id="UP000028824">
    <property type="component" value="Unassembled WGS sequence"/>
</dbReference>
<evidence type="ECO:0000256" key="3">
    <source>
        <dbReference type="ARBA" id="ARBA00022827"/>
    </source>
</evidence>
<evidence type="ECO:0000313" key="8">
    <source>
        <dbReference type="EMBL" id="KFI26522.1"/>
    </source>
</evidence>
<dbReference type="eggNOG" id="COG1232">
    <property type="taxonomic scope" value="Bacteria"/>
</dbReference>
<dbReference type="Gene3D" id="1.10.3110.10">
    <property type="entry name" value="protoporphyrinogen ix oxidase, domain 3"/>
    <property type="match status" value="1"/>
</dbReference>
<comment type="cofactor">
    <cofactor evidence="1">
        <name>FAD</name>
        <dbReference type="ChEBI" id="CHEBI:57692"/>
    </cofactor>
</comment>
<evidence type="ECO:0000313" key="9">
    <source>
        <dbReference type="Proteomes" id="UP000028824"/>
    </source>
</evidence>
<accession>A0A086XWX2</accession>
<evidence type="ECO:0000259" key="7">
    <source>
        <dbReference type="Pfam" id="PF01593"/>
    </source>
</evidence>
<dbReference type="RefSeq" id="WP_051909822.1">
    <property type="nucleotide sequence ID" value="NZ_JFZB01000014.1"/>
</dbReference>
<dbReference type="EMBL" id="JFZB01000014">
    <property type="protein sequence ID" value="KFI26522.1"/>
    <property type="molecule type" value="Genomic_DNA"/>
</dbReference>
<evidence type="ECO:0000256" key="2">
    <source>
        <dbReference type="ARBA" id="ARBA00022630"/>
    </source>
</evidence>
<dbReference type="Gene3D" id="3.50.50.60">
    <property type="entry name" value="FAD/NAD(P)-binding domain"/>
    <property type="match status" value="1"/>
</dbReference>
<dbReference type="InterPro" id="IPR050464">
    <property type="entry name" value="Zeta_carotene_desat/Oxidored"/>
</dbReference>
<name>A0A086XWX2_9RHOB</name>
<protein>
    <recommendedName>
        <fullName evidence="7">Amine oxidase domain-containing protein</fullName>
    </recommendedName>
</protein>
<keyword evidence="9" id="KW-1185">Reference proteome</keyword>
<keyword evidence="2" id="KW-0285">Flavoprotein</keyword>
<evidence type="ECO:0000256" key="5">
    <source>
        <dbReference type="ARBA" id="ARBA00023133"/>
    </source>
</evidence>
<dbReference type="InterPro" id="IPR004572">
    <property type="entry name" value="Protoporphyrinogen_oxidase"/>
</dbReference>
<keyword evidence="5" id="KW-0350">Heme biosynthesis</keyword>
<dbReference type="NCBIfam" id="TIGR00562">
    <property type="entry name" value="proto_IX_ox"/>
    <property type="match status" value="1"/>
</dbReference>
<gene>
    <name evidence="8" type="ORF">CG50_01990</name>
</gene>
<dbReference type="SUPFAM" id="SSF54373">
    <property type="entry name" value="FAD-linked reductases, C-terminal domain"/>
    <property type="match status" value="1"/>
</dbReference>
<dbReference type="Pfam" id="PF01593">
    <property type="entry name" value="Amino_oxidase"/>
    <property type="match status" value="1"/>
</dbReference>
<feature type="domain" description="Amine oxidase" evidence="7">
    <location>
        <begin position="25"/>
        <end position="463"/>
    </location>
</feature>
<dbReference type="STRING" id="1105367.CG50_01990"/>
<dbReference type="GO" id="GO:0004729">
    <property type="term" value="F:oxygen-dependent protoporphyrinogen oxidase activity"/>
    <property type="evidence" value="ECO:0007669"/>
    <property type="project" value="InterPro"/>
</dbReference>
<dbReference type="SUPFAM" id="SSF51905">
    <property type="entry name" value="FAD/NAD(P)-binding domain"/>
    <property type="match status" value="1"/>
</dbReference>
<keyword evidence="4" id="KW-0560">Oxidoreductase</keyword>
<dbReference type="PANTHER" id="PTHR42923">
    <property type="entry name" value="PROTOPORPHYRINOGEN OXIDASE"/>
    <property type="match status" value="1"/>
</dbReference>
<dbReference type="Gene3D" id="3.90.660.20">
    <property type="entry name" value="Protoporphyrinogen oxidase, mitochondrial, domain 2"/>
    <property type="match status" value="1"/>
</dbReference>
<proteinExistence type="predicted"/>
<sequence>MTDHDQTGTPSDAAPLDTIVIGGGISGLTTAWGLARAGKRIALIEAAPRAGGVIGTLREDGWQTETGPNTLMVKAPLYALLADLGLTEEAILADQRAARRYVVSQGQMVALPSGPVSALTSPLMRPVWPWLLREPWIAPAKGEETVAGFVSRRLGPAMLRSFVDPFVSGIFGGDPARLSVQAAFPRLAALESGHGSILRGALAKMVTKPAPSPFPRPPKGWRSVIASFPKGLQTLPERLADRLADHAEVMLDTPVSRIARVGDLWQVEAKGQIREARQLVLAVPAKAAAALLEPLDAEIAALLNQIVYAPMASLALGFAPGTVAHPLDAFGVLLPRPEGRRTLGALFPSTLFAGRAPEGGKLISAFIGGRLDPGAVTLSDDELTGIAMRELGDLLGLSAPPVWRHVRRWPEAIPQYEIGHLDRIAAIAAREELMPGLTLTGNWRGGISMTDCVTNGLTLAAQLAERP</sequence>
<dbReference type="InterPro" id="IPR036188">
    <property type="entry name" value="FAD/NAD-bd_sf"/>
</dbReference>
<dbReference type="PANTHER" id="PTHR42923:SF3">
    <property type="entry name" value="PROTOPORPHYRINOGEN OXIDASE"/>
    <property type="match status" value="1"/>
</dbReference>
<comment type="caution">
    <text evidence="8">The sequence shown here is derived from an EMBL/GenBank/DDBJ whole genome shotgun (WGS) entry which is preliminary data.</text>
</comment>
<dbReference type="AlphaFoldDB" id="A0A086XWX2"/>